<sequence>MEETMNQELIEIKSCGEPGYHPLVYFGGWRVAFLNDTARFHLEQIREMQRHNTSDEVFLLIQGSCTLYVAAALESGIGEITAVELEPGRMYNVRKGVWHTHVTGPGAKIAIIEDADVSPDNSELISVDPRALYEAQNRENGGGAGNALPTQNGE</sequence>
<organism evidence="2 3">
    <name type="scientific">[Clostridium] asparagiforme DSM 15981</name>
    <dbReference type="NCBI Taxonomy" id="518636"/>
    <lineage>
        <taxon>Bacteria</taxon>
        <taxon>Bacillati</taxon>
        <taxon>Bacillota</taxon>
        <taxon>Clostridia</taxon>
        <taxon>Lachnospirales</taxon>
        <taxon>Lachnospiraceae</taxon>
        <taxon>Enterocloster</taxon>
    </lineage>
</organism>
<dbReference type="InterPro" id="IPR011051">
    <property type="entry name" value="RmlC_Cupin_sf"/>
</dbReference>
<proteinExistence type="predicted"/>
<dbReference type="InterPro" id="IPR014710">
    <property type="entry name" value="RmlC-like_jellyroll"/>
</dbReference>
<accession>C0DAS7</accession>
<evidence type="ECO:0008006" key="4">
    <source>
        <dbReference type="Google" id="ProtNLM"/>
    </source>
</evidence>
<protein>
    <recommendedName>
        <fullName evidence="4">Cupin domain protein</fullName>
    </recommendedName>
</protein>
<dbReference type="AlphaFoldDB" id="C0DAS7"/>
<evidence type="ECO:0000256" key="1">
    <source>
        <dbReference type="SAM" id="MobiDB-lite"/>
    </source>
</evidence>
<name>C0DAS7_9FIRM</name>
<dbReference type="Proteomes" id="UP000004756">
    <property type="component" value="Unassembled WGS sequence"/>
</dbReference>
<dbReference type="EMBL" id="ACCJ01000539">
    <property type="protein sequence ID" value="EEG51541.1"/>
    <property type="molecule type" value="Genomic_DNA"/>
</dbReference>
<evidence type="ECO:0000313" key="2">
    <source>
        <dbReference type="EMBL" id="EEG51541.1"/>
    </source>
</evidence>
<dbReference type="SUPFAM" id="SSF51182">
    <property type="entry name" value="RmlC-like cupins"/>
    <property type="match status" value="1"/>
</dbReference>
<gene>
    <name evidence="2" type="ORF">CLOSTASPAR_06382</name>
</gene>
<dbReference type="HOGENOM" id="CLU_143351_0_0_9"/>
<feature type="region of interest" description="Disordered" evidence="1">
    <location>
        <begin position="135"/>
        <end position="154"/>
    </location>
</feature>
<comment type="caution">
    <text evidence="2">The sequence shown here is derived from an EMBL/GenBank/DDBJ whole genome shotgun (WGS) entry which is preliminary data.</text>
</comment>
<dbReference type="RefSeq" id="WP_007719170.1">
    <property type="nucleotide sequence ID" value="NZ_CP102272.1"/>
</dbReference>
<dbReference type="Gene3D" id="2.60.120.10">
    <property type="entry name" value="Jelly Rolls"/>
    <property type="match status" value="1"/>
</dbReference>
<evidence type="ECO:0000313" key="3">
    <source>
        <dbReference type="Proteomes" id="UP000004756"/>
    </source>
</evidence>
<reference evidence="2 3" key="1">
    <citation type="submission" date="2009-02" db="EMBL/GenBank/DDBJ databases">
        <title>Draft genome sequence of Clostridium asparagiforme (DSM 15981).</title>
        <authorList>
            <person name="Sudarsanam P."/>
            <person name="Ley R."/>
            <person name="Guruge J."/>
            <person name="Turnbaugh P.J."/>
            <person name="Mahowald M."/>
            <person name="Liep D."/>
            <person name="Gordon J."/>
        </authorList>
    </citation>
    <scope>NUCLEOTIDE SEQUENCE [LARGE SCALE GENOMIC DNA]</scope>
    <source>
        <strain evidence="2 3">DSM 15981</strain>
    </source>
</reference>
<keyword evidence="3" id="KW-1185">Reference proteome</keyword>